<dbReference type="Gene3D" id="3.90.470.20">
    <property type="entry name" value="4'-phosphopantetheinyl transferase domain"/>
    <property type="match status" value="1"/>
</dbReference>
<dbReference type="PANTHER" id="PTHR12215">
    <property type="entry name" value="PHOSPHOPANTETHEINE TRANSFERASE"/>
    <property type="match status" value="1"/>
</dbReference>
<dbReference type="OrthoDB" id="9808281at2"/>
<keyword evidence="2 5" id="KW-0808">Transferase</keyword>
<dbReference type="InterPro" id="IPR050559">
    <property type="entry name" value="P-Pant_transferase_sf"/>
</dbReference>
<protein>
    <submittedName>
        <fullName evidence="5">4'-phosphopantetheinyl transferase</fullName>
    </submittedName>
</protein>
<evidence type="ECO:0000256" key="1">
    <source>
        <dbReference type="ARBA" id="ARBA00010990"/>
    </source>
</evidence>
<comment type="similarity">
    <text evidence="1">Belongs to the P-Pant transferase superfamily. Gsp/Sfp/HetI/AcpT family.</text>
</comment>
<dbReference type="InterPro" id="IPR037143">
    <property type="entry name" value="4-PPantetheinyl_Trfase_dom_sf"/>
</dbReference>
<name>A0A1I3VB84_9GAMM</name>
<dbReference type="GO" id="GO:0008897">
    <property type="term" value="F:holo-[acyl-carrier-protein] synthase activity"/>
    <property type="evidence" value="ECO:0007669"/>
    <property type="project" value="InterPro"/>
</dbReference>
<evidence type="ECO:0000259" key="4">
    <source>
        <dbReference type="Pfam" id="PF17837"/>
    </source>
</evidence>
<dbReference type="SUPFAM" id="SSF56214">
    <property type="entry name" value="4'-phosphopantetheinyl transferase"/>
    <property type="match status" value="2"/>
</dbReference>
<dbReference type="Pfam" id="PF01648">
    <property type="entry name" value="ACPS"/>
    <property type="match status" value="1"/>
</dbReference>
<dbReference type="Pfam" id="PF17837">
    <property type="entry name" value="4PPT_N"/>
    <property type="match status" value="1"/>
</dbReference>
<evidence type="ECO:0000313" key="6">
    <source>
        <dbReference type="Proteomes" id="UP000199445"/>
    </source>
</evidence>
<dbReference type="AlphaFoldDB" id="A0A1I3VB84"/>
<evidence type="ECO:0000256" key="2">
    <source>
        <dbReference type="ARBA" id="ARBA00022679"/>
    </source>
</evidence>
<evidence type="ECO:0000259" key="3">
    <source>
        <dbReference type="Pfam" id="PF01648"/>
    </source>
</evidence>
<proteinExistence type="inferred from homology"/>
<dbReference type="GO" id="GO:0005829">
    <property type="term" value="C:cytosol"/>
    <property type="evidence" value="ECO:0007669"/>
    <property type="project" value="TreeGrafter"/>
</dbReference>
<gene>
    <name evidence="5" type="ORF">SAMN05216429_107179</name>
</gene>
<evidence type="ECO:0000313" key="5">
    <source>
        <dbReference type="EMBL" id="SFJ92249.1"/>
    </source>
</evidence>
<dbReference type="GO" id="GO:0000287">
    <property type="term" value="F:magnesium ion binding"/>
    <property type="evidence" value="ECO:0007669"/>
    <property type="project" value="InterPro"/>
</dbReference>
<reference evidence="5 6" key="1">
    <citation type="submission" date="2016-10" db="EMBL/GenBank/DDBJ databases">
        <authorList>
            <person name="de Groot N.N."/>
        </authorList>
    </citation>
    <scope>NUCLEOTIDE SEQUENCE [LARGE SCALE GENOMIC DNA]</scope>
    <source>
        <strain evidence="5 6">IBRC-M 10445</strain>
    </source>
</reference>
<dbReference type="InterPro" id="IPR008278">
    <property type="entry name" value="4-PPantetheinyl_Trfase_dom"/>
</dbReference>
<dbReference type="GO" id="GO:0019878">
    <property type="term" value="P:lysine biosynthetic process via aminoadipic acid"/>
    <property type="evidence" value="ECO:0007669"/>
    <property type="project" value="TreeGrafter"/>
</dbReference>
<dbReference type="EMBL" id="FOSC01000007">
    <property type="protein sequence ID" value="SFJ92249.1"/>
    <property type="molecule type" value="Genomic_DNA"/>
</dbReference>
<organism evidence="5 6">
    <name type="scientific">Marinobacter persicus</name>
    <dbReference type="NCBI Taxonomy" id="930118"/>
    <lineage>
        <taxon>Bacteria</taxon>
        <taxon>Pseudomonadati</taxon>
        <taxon>Pseudomonadota</taxon>
        <taxon>Gammaproteobacteria</taxon>
        <taxon>Pseudomonadales</taxon>
        <taxon>Marinobacteraceae</taxon>
        <taxon>Marinobacter</taxon>
    </lineage>
</organism>
<accession>A0A1I3VB84</accession>
<dbReference type="Proteomes" id="UP000199445">
    <property type="component" value="Unassembled WGS sequence"/>
</dbReference>
<dbReference type="InterPro" id="IPR041354">
    <property type="entry name" value="4PPT_N"/>
</dbReference>
<keyword evidence="6" id="KW-1185">Reference proteome</keyword>
<feature type="domain" description="4'-phosphopantetheinyl transferase" evidence="3">
    <location>
        <begin position="118"/>
        <end position="213"/>
    </location>
</feature>
<sequence length="270" mass="30027">MAGPSSGCSLERMDITERRVCVWLCRQPDSNAPIAAPGWLTQTEHQRLASLAGPRVREFLASRWLIRQALSAVCGGQHRPEQCRPVPGRPVASQMPAGWHLSISHSQGLAACALSRQPLGVDLEPLQRRPGWQKVTRRWFSETEQAWLLERDDPQTFLQAWTFKEAWLKATGRGIAGNLQTLEVAPGFELSGDRPDACWQADSLAVEDFLVTVVYQTPDATPHRPAFHWLAPPPEDFNLCTAEDRTIDASLALHRSIQPGHPSRPLPEAT</sequence>
<dbReference type="PANTHER" id="PTHR12215:SF10">
    <property type="entry name" value="L-AMINOADIPATE-SEMIALDEHYDE DEHYDROGENASE-PHOSPHOPANTETHEINYL TRANSFERASE"/>
    <property type="match status" value="1"/>
</dbReference>
<feature type="domain" description="4'-phosphopantetheinyl transferase N-terminal" evidence="4">
    <location>
        <begin position="49"/>
        <end position="114"/>
    </location>
</feature>